<dbReference type="InterPro" id="IPR015815">
    <property type="entry name" value="HIBADH-related"/>
</dbReference>
<dbReference type="AlphaFoldDB" id="A0A1D8NLQ9"/>
<dbReference type="EMBL" id="CP017558">
    <property type="protein sequence ID" value="AOW06548.1"/>
    <property type="molecule type" value="Genomic_DNA"/>
</dbReference>
<dbReference type="OrthoDB" id="21615at2759"/>
<dbReference type="GO" id="GO:0006574">
    <property type="term" value="P:L-valine catabolic process"/>
    <property type="evidence" value="ECO:0007669"/>
    <property type="project" value="TreeGrafter"/>
</dbReference>
<organism evidence="11 13">
    <name type="scientific">Yarrowia lipolytica</name>
    <name type="common">Candida lipolytica</name>
    <dbReference type="NCBI Taxonomy" id="4952"/>
    <lineage>
        <taxon>Eukaryota</taxon>
        <taxon>Fungi</taxon>
        <taxon>Dikarya</taxon>
        <taxon>Ascomycota</taxon>
        <taxon>Saccharomycotina</taxon>
        <taxon>Dipodascomycetes</taxon>
        <taxon>Dipodascales</taxon>
        <taxon>Dipodascales incertae sedis</taxon>
        <taxon>Yarrowia</taxon>
    </lineage>
</organism>
<keyword evidence="4" id="KW-0101">Branched-chain amino acid catabolism</keyword>
<evidence type="ECO:0000313" key="13">
    <source>
        <dbReference type="Proteomes" id="UP000182444"/>
    </source>
</evidence>
<evidence type="ECO:0000313" key="12">
    <source>
        <dbReference type="EMBL" id="RDW29201.1"/>
    </source>
</evidence>
<evidence type="ECO:0000256" key="5">
    <source>
        <dbReference type="ARBA" id="ARBA00023002"/>
    </source>
</evidence>
<dbReference type="GO" id="GO:0051287">
    <property type="term" value="F:NAD binding"/>
    <property type="evidence" value="ECO:0007669"/>
    <property type="project" value="InterPro"/>
</dbReference>
<evidence type="ECO:0000313" key="14">
    <source>
        <dbReference type="Proteomes" id="UP000256601"/>
    </source>
</evidence>
<dbReference type="GO" id="GO:0005739">
    <property type="term" value="C:mitochondrion"/>
    <property type="evidence" value="ECO:0007669"/>
    <property type="project" value="TreeGrafter"/>
</dbReference>
<dbReference type="InterPro" id="IPR013328">
    <property type="entry name" value="6PGD_dom2"/>
</dbReference>
<reference evidence="12 14" key="2">
    <citation type="submission" date="2018-07" db="EMBL/GenBank/DDBJ databases">
        <title>Draft Genome Assemblies for Five Robust Yarrowia lipolytica Strains Exhibiting High Lipid Production and Pentose Sugar Utilization and Sugar Alcohol Secretion from Undetoxified Lignocellulosic Biomass Hydrolysates.</title>
        <authorList>
            <consortium name="DOE Joint Genome Institute"/>
            <person name="Walker C."/>
            <person name="Ryu S."/>
            <person name="Na H."/>
            <person name="Zane M."/>
            <person name="LaButti K."/>
            <person name="Lipzen A."/>
            <person name="Haridas S."/>
            <person name="Barry K."/>
            <person name="Grigoriev I.V."/>
            <person name="Quarterman J."/>
            <person name="Slininger P."/>
            <person name="Dien B."/>
            <person name="Trinh C.T."/>
        </authorList>
    </citation>
    <scope>NUCLEOTIDE SEQUENCE [LARGE SCALE GENOMIC DNA]</scope>
    <source>
        <strain evidence="12 14">YB392</strain>
    </source>
</reference>
<dbReference type="InterPro" id="IPR006115">
    <property type="entry name" value="6PGDH_NADP-bd"/>
</dbReference>
<dbReference type="Gene3D" id="1.10.1040.10">
    <property type="entry name" value="N-(1-d-carboxylethyl)-l-norvaline Dehydrogenase, domain 2"/>
    <property type="match status" value="1"/>
</dbReference>
<feature type="domain" description="6-phosphogluconate dehydrogenase NADP-binding" evidence="9">
    <location>
        <begin position="24"/>
        <end position="197"/>
    </location>
</feature>
<dbReference type="SUPFAM" id="SSF51735">
    <property type="entry name" value="NAD(P)-binding Rossmann-fold domains"/>
    <property type="match status" value="1"/>
</dbReference>
<dbReference type="EMBL" id="KZ857324">
    <property type="protein sequence ID" value="RDW29201.1"/>
    <property type="molecule type" value="Genomic_DNA"/>
</dbReference>
<dbReference type="eggNOG" id="KOG0409">
    <property type="taxonomic scope" value="Eukaryota"/>
</dbReference>
<feature type="active site" evidence="8">
    <location>
        <position position="207"/>
    </location>
</feature>
<dbReference type="InterPro" id="IPR029154">
    <property type="entry name" value="HIBADH-like_NADP-bd"/>
</dbReference>
<dbReference type="OMA" id="MGKKVWH"/>
<dbReference type="FunFam" id="1.10.1040.10:FF:000006">
    <property type="entry name" value="3-hydroxyisobutyrate dehydrogenase"/>
    <property type="match status" value="1"/>
</dbReference>
<dbReference type="Gene3D" id="3.40.50.720">
    <property type="entry name" value="NAD(P)-binding Rossmann-like Domain"/>
    <property type="match status" value="1"/>
</dbReference>
<evidence type="ECO:0000256" key="4">
    <source>
        <dbReference type="ARBA" id="ARBA00022456"/>
    </source>
</evidence>
<name>A0A1D8NLQ9_YARLL</name>
<sequence>MLSSTLRSSVKALRPLRASRDLSYGFIGLGRMGLPMALNLQKKLPGVDADSKVNVFDMNKAALEQIAKDKDPKGAQLEVLGSAVDVASKSDVIFTMLPEPVHVRGVYTDLVNNLGDKTSKIFVDCSTIDTQTSIECGKLVTDKDASAAFVDAPVSGGVVGAEKGTLTFMVGCNKDKQQVYKQVEELLKLMGGRIVNCGTQGQGLAAKLANNYLLAVTNVATAEAFHLAEKLGCDLKLFSDIVNSSSGRSWSSEVNNPVPGVNPATPSSRDYVGGFGINLMRKDLGLAIDVAKQSGSSMLVADKTYEVYQNIEKGDNYQGKDMSVIYKFLQDQDQ</sequence>
<comment type="pathway">
    <text evidence="1">Amino-acid degradation; L-valine degradation.</text>
</comment>
<dbReference type="GeneID" id="2907781"/>
<gene>
    <name evidence="12" type="ORF">B0I71DRAFT_126167</name>
    <name evidence="11" type="ORF">YALI1_F03883g</name>
</gene>
<dbReference type="InterPro" id="IPR008927">
    <property type="entry name" value="6-PGluconate_DH-like_C_sf"/>
</dbReference>
<keyword evidence="6" id="KW-0520">NAD</keyword>
<dbReference type="PROSITE" id="PS00895">
    <property type="entry name" value="3_HYDROXYISOBUT_DH"/>
    <property type="match status" value="1"/>
</dbReference>
<accession>A0A1D8NLQ9</accession>
<dbReference type="PIRSF" id="PIRSF000103">
    <property type="entry name" value="HIBADH"/>
    <property type="match status" value="1"/>
</dbReference>
<dbReference type="Proteomes" id="UP000256601">
    <property type="component" value="Unassembled WGS sequence"/>
</dbReference>
<dbReference type="InterPro" id="IPR002204">
    <property type="entry name" value="3-OH-isobutyrate_DH-rel_CS"/>
</dbReference>
<protein>
    <recommendedName>
        <fullName evidence="3">3-hydroxyisobutyrate dehydrogenase</fullName>
        <ecNumber evidence="3">1.1.1.31</ecNumber>
    </recommendedName>
</protein>
<reference evidence="11 13" key="1">
    <citation type="journal article" date="2016" name="PLoS ONE">
        <title>Sequence Assembly of Yarrowia lipolytica Strain W29/CLIB89 Shows Transposable Element Diversity.</title>
        <authorList>
            <person name="Magnan C."/>
            <person name="Yu J."/>
            <person name="Chang I."/>
            <person name="Jahn E."/>
            <person name="Kanomata Y."/>
            <person name="Wu J."/>
            <person name="Zeller M."/>
            <person name="Oakes M."/>
            <person name="Baldi P."/>
            <person name="Sandmeyer S."/>
        </authorList>
    </citation>
    <scope>NUCLEOTIDE SEQUENCE [LARGE SCALE GENOMIC DNA]</scope>
    <source>
        <strain evidence="11">CLIB89</strain>
        <strain evidence="13">CLIB89(W29)</strain>
    </source>
</reference>
<dbReference type="Pfam" id="PF03446">
    <property type="entry name" value="NAD_binding_2"/>
    <property type="match status" value="1"/>
</dbReference>
<comment type="catalytic activity">
    <reaction evidence="7">
        <text>3-hydroxy-2-methylpropanoate + NAD(+) = 2-methyl-3-oxopropanoate + NADH + H(+)</text>
        <dbReference type="Rhea" id="RHEA:17681"/>
        <dbReference type="ChEBI" id="CHEBI:11805"/>
        <dbReference type="ChEBI" id="CHEBI:15378"/>
        <dbReference type="ChEBI" id="CHEBI:57540"/>
        <dbReference type="ChEBI" id="CHEBI:57700"/>
        <dbReference type="ChEBI" id="CHEBI:57945"/>
        <dbReference type="EC" id="1.1.1.31"/>
    </reaction>
</comment>
<dbReference type="VEuPathDB" id="FungiDB:YALI1_F03883g"/>
<dbReference type="FunFam" id="3.40.50.720:FF:000746">
    <property type="entry name" value="3-hydroxyisobutyrate dehydrogenase, mitochondrial"/>
    <property type="match status" value="1"/>
</dbReference>
<evidence type="ECO:0000256" key="2">
    <source>
        <dbReference type="ARBA" id="ARBA00006013"/>
    </source>
</evidence>
<dbReference type="KEGG" id="yli:2907781"/>
<dbReference type="VEuPathDB" id="FungiDB:YALI0_F02607g"/>
<dbReference type="SUPFAM" id="SSF48179">
    <property type="entry name" value="6-phosphogluconate dehydrogenase C-terminal domain-like"/>
    <property type="match status" value="1"/>
</dbReference>
<evidence type="ECO:0000256" key="7">
    <source>
        <dbReference type="ARBA" id="ARBA00049197"/>
    </source>
</evidence>
<evidence type="ECO:0000256" key="8">
    <source>
        <dbReference type="PIRSR" id="PIRSR000103-1"/>
    </source>
</evidence>
<dbReference type="RefSeq" id="XP_504911.1">
    <property type="nucleotide sequence ID" value="XM_504911.1"/>
</dbReference>
<dbReference type="Proteomes" id="UP000182444">
    <property type="component" value="Chromosome 1F"/>
</dbReference>
<evidence type="ECO:0000256" key="6">
    <source>
        <dbReference type="ARBA" id="ARBA00023027"/>
    </source>
</evidence>
<keyword evidence="5" id="KW-0560">Oxidoreductase</keyword>
<dbReference type="EC" id="1.1.1.31" evidence="3"/>
<evidence type="ECO:0000256" key="3">
    <source>
        <dbReference type="ARBA" id="ARBA00012991"/>
    </source>
</evidence>
<comment type="similarity">
    <text evidence="2">Belongs to the HIBADH-related family. 3-hydroxyisobutyrate dehydrogenase subfamily.</text>
</comment>
<evidence type="ECO:0000256" key="1">
    <source>
        <dbReference type="ARBA" id="ARBA00005109"/>
    </source>
</evidence>
<dbReference type="GO" id="GO:0050661">
    <property type="term" value="F:NADP binding"/>
    <property type="evidence" value="ECO:0007669"/>
    <property type="project" value="InterPro"/>
</dbReference>
<evidence type="ECO:0000313" key="11">
    <source>
        <dbReference type="EMBL" id="AOW06548.1"/>
    </source>
</evidence>
<evidence type="ECO:0000259" key="9">
    <source>
        <dbReference type="Pfam" id="PF03446"/>
    </source>
</evidence>
<dbReference type="PANTHER" id="PTHR22981">
    <property type="entry name" value="3-HYDROXYISOBUTYRATE DEHYDROGENASE-RELATED"/>
    <property type="match status" value="1"/>
</dbReference>
<proteinExistence type="inferred from homology"/>
<dbReference type="Pfam" id="PF14833">
    <property type="entry name" value="NAD_binding_11"/>
    <property type="match status" value="1"/>
</dbReference>
<evidence type="ECO:0000259" key="10">
    <source>
        <dbReference type="Pfam" id="PF14833"/>
    </source>
</evidence>
<dbReference type="InterPro" id="IPR036291">
    <property type="entry name" value="NAD(P)-bd_dom_sf"/>
</dbReference>
<dbReference type="GO" id="GO:0008442">
    <property type="term" value="F:3-hydroxyisobutyrate dehydrogenase activity"/>
    <property type="evidence" value="ECO:0007669"/>
    <property type="project" value="UniProtKB-EC"/>
</dbReference>
<dbReference type="PANTHER" id="PTHR22981:SF7">
    <property type="entry name" value="3-HYDROXYISOBUTYRATE DEHYDROGENASE, MITOCHONDRIAL"/>
    <property type="match status" value="1"/>
</dbReference>
<feature type="domain" description="3-hydroxyisobutyrate dehydrogenase-like NAD-binding" evidence="10">
    <location>
        <begin position="201"/>
        <end position="328"/>
    </location>
</feature>